<dbReference type="GO" id="GO:0016787">
    <property type="term" value="F:hydrolase activity"/>
    <property type="evidence" value="ECO:0007669"/>
    <property type="project" value="UniProtKB-KW"/>
</dbReference>
<evidence type="ECO:0000313" key="4">
    <source>
        <dbReference type="EMBL" id="QKO30608.1"/>
    </source>
</evidence>
<reference evidence="4" key="3">
    <citation type="journal article" date="2022" name="Int. J. Syst. Evol. Microbiol.">
        <title>Caproicibacterium lactatifermentans sp. nov., isolated from pit clay used for the production of Chinese strong aroma-type liquor.</title>
        <authorList>
            <person name="Wang H."/>
            <person name="Gu Y."/>
            <person name="Zhao D."/>
            <person name="Qiao Z."/>
            <person name="Zheng J."/>
            <person name="Gao J."/>
            <person name="Ren C."/>
            <person name="Xu Y."/>
        </authorList>
    </citation>
    <scope>NUCLEOTIDE SEQUENCE</scope>
    <source>
        <strain evidence="4">JNU-WLY1368</strain>
    </source>
</reference>
<dbReference type="Proteomes" id="UP000501316">
    <property type="component" value="Chromosome"/>
</dbReference>
<keyword evidence="1 3" id="KW-0378">Hydrolase</keyword>
<dbReference type="InterPro" id="IPR050300">
    <property type="entry name" value="GDXG_lipolytic_enzyme"/>
</dbReference>
<dbReference type="SUPFAM" id="SSF53474">
    <property type="entry name" value="alpha/beta-Hydrolases"/>
    <property type="match status" value="1"/>
</dbReference>
<dbReference type="EMBL" id="CP046161">
    <property type="protein sequence ID" value="QKO30608.1"/>
    <property type="molecule type" value="Genomic_DNA"/>
</dbReference>
<reference evidence="5 6" key="1">
    <citation type="submission" date="2019-11" db="EMBL/GenBank/DDBJ databases">
        <authorList>
            <person name="Ren C."/>
            <person name="Wang H."/>
            <person name="Xu Y."/>
        </authorList>
    </citation>
    <scope>NUCLEOTIDE SEQUENCE [LARGE SCALE GENOMIC DNA]</scope>
    <source>
        <strain evidence="6">JNU-WLY1368</strain>
        <strain evidence="3 5">LBM 19010</strain>
    </source>
</reference>
<dbReference type="KEGG" id="clf:GJQ69_07725"/>
<organism evidence="3 5">
    <name type="scientific">Caproicibacterium lactatifermentans</name>
    <dbReference type="NCBI Taxonomy" id="2666138"/>
    <lineage>
        <taxon>Bacteria</taxon>
        <taxon>Bacillati</taxon>
        <taxon>Bacillota</taxon>
        <taxon>Clostridia</taxon>
        <taxon>Eubacteriales</taxon>
        <taxon>Oscillospiraceae</taxon>
        <taxon>Caproicibacterium</taxon>
    </lineage>
</organism>
<dbReference type="EMBL" id="CP046051">
    <property type="protein sequence ID" value="QKN24378.1"/>
    <property type="molecule type" value="Genomic_DNA"/>
</dbReference>
<reference evidence="4" key="2">
    <citation type="journal article" date="2021" name="Appl. Environ. Microbiol.">
        <title>Adaptability of a Caproate-Producing Bacterium Contributes to Its Dominance in an Anaerobic Fermentation System.</title>
        <authorList>
            <person name="Wang H."/>
            <person name="Gu Y."/>
            <person name="Zhou W."/>
            <person name="Zhao D."/>
            <person name="Qiao Z."/>
            <person name="Zheng J."/>
            <person name="Gao J."/>
            <person name="Chen X."/>
            <person name="Ren C."/>
            <person name="Xu Y."/>
        </authorList>
    </citation>
    <scope>NUCLEOTIDE SEQUENCE</scope>
    <source>
        <strain evidence="4">JNU-WLY1368</strain>
    </source>
</reference>
<sequence length="324" mass="36400">MAFSKPMRFAISALTRNTSKINIKKSYKLARRFDRAAHPSLLQPLYRPWNQVVFCQGHEVPVRIFTPDGSKRRPGDLLLFFHGGGWVLGDIDSYNDVCILMARLTGCQVISVDYRLAPEHPFPAGLQDCLAAVSSVFLHADTFSVDASRITLIGDSAGGNLAAAVSLVLRDQGKTVPARQILLYPSTHYDHNPKTSPYVSIRTNGWNNMLTSQRVEDYVDLYKSSDEDLHNPYFAPLNETDCSRQPKTLVLTAEFDPLRDEGEAYGQKLKNAGNVVEMHRIPDCLHGFLSLPGYPVPVRTAYQYINAFLDVTEHSVQQWEEKRS</sequence>
<proteinExistence type="predicted"/>
<dbReference type="PANTHER" id="PTHR48081:SF8">
    <property type="entry name" value="ALPHA_BETA HYDROLASE FOLD-3 DOMAIN-CONTAINING PROTEIN-RELATED"/>
    <property type="match status" value="1"/>
</dbReference>
<dbReference type="InterPro" id="IPR013094">
    <property type="entry name" value="AB_hydrolase_3"/>
</dbReference>
<dbReference type="Proteomes" id="UP000509623">
    <property type="component" value="Chromosome"/>
</dbReference>
<dbReference type="PANTHER" id="PTHR48081">
    <property type="entry name" value="AB HYDROLASE SUPERFAMILY PROTEIN C4A8.06C"/>
    <property type="match status" value="1"/>
</dbReference>
<evidence type="ECO:0000313" key="5">
    <source>
        <dbReference type="Proteomes" id="UP000501316"/>
    </source>
</evidence>
<name>A0A859DR58_9FIRM</name>
<keyword evidence="6" id="KW-1185">Reference proteome</keyword>
<dbReference type="Pfam" id="PF07859">
    <property type="entry name" value="Abhydrolase_3"/>
    <property type="match status" value="1"/>
</dbReference>
<protein>
    <submittedName>
        <fullName evidence="3">Alpha/beta hydrolase fold domain-containing protein</fullName>
    </submittedName>
</protein>
<dbReference type="AlphaFoldDB" id="A0A859DR58"/>
<evidence type="ECO:0000256" key="1">
    <source>
        <dbReference type="ARBA" id="ARBA00022801"/>
    </source>
</evidence>
<dbReference type="Gene3D" id="3.40.50.1820">
    <property type="entry name" value="alpha/beta hydrolase"/>
    <property type="match status" value="1"/>
</dbReference>
<evidence type="ECO:0000259" key="2">
    <source>
        <dbReference type="Pfam" id="PF07859"/>
    </source>
</evidence>
<evidence type="ECO:0000313" key="6">
    <source>
        <dbReference type="Proteomes" id="UP000509623"/>
    </source>
</evidence>
<dbReference type="InterPro" id="IPR029058">
    <property type="entry name" value="AB_hydrolase_fold"/>
</dbReference>
<evidence type="ECO:0000313" key="3">
    <source>
        <dbReference type="EMBL" id="QKN24378.1"/>
    </source>
</evidence>
<dbReference type="RefSeq" id="WP_086035296.1">
    <property type="nucleotide sequence ID" value="NZ_CP046051.1"/>
</dbReference>
<gene>
    <name evidence="3" type="ORF">GJQ69_07725</name>
    <name evidence="4" type="ORF">GKP14_06080</name>
</gene>
<accession>A0A859DR58</accession>
<feature type="domain" description="Alpha/beta hydrolase fold-3" evidence="2">
    <location>
        <begin position="78"/>
        <end position="289"/>
    </location>
</feature>